<dbReference type="PRINTS" id="PR01181">
    <property type="entry name" value="DAPDCRBXLASE"/>
</dbReference>
<evidence type="ECO:0000256" key="2">
    <source>
        <dbReference type="ARBA" id="ARBA00022793"/>
    </source>
</evidence>
<comment type="caution">
    <text evidence="7">The sequence shown here is derived from an EMBL/GenBank/DDBJ whole genome shotgun (WGS) entry which is preliminary data.</text>
</comment>
<dbReference type="EMBL" id="BNEC01000005">
    <property type="protein sequence ID" value="GHI69970.1"/>
    <property type="molecule type" value="Genomic_DNA"/>
</dbReference>
<keyword evidence="4" id="KW-0456">Lyase</keyword>
<evidence type="ECO:0000256" key="3">
    <source>
        <dbReference type="ARBA" id="ARBA00022898"/>
    </source>
</evidence>
<reference evidence="8" key="1">
    <citation type="submission" date="2023-07" db="EMBL/GenBank/DDBJ databases">
        <title>Whole genome shotgun sequence of Streptomyces nojiriensis NBRC 13794.</title>
        <authorList>
            <person name="Komaki H."/>
            <person name="Tamura T."/>
        </authorList>
    </citation>
    <scope>NUCLEOTIDE SEQUENCE [LARGE SCALE GENOMIC DNA]</scope>
    <source>
        <strain evidence="8">NBRC 13794</strain>
    </source>
</reference>
<dbReference type="Proteomes" id="UP000613974">
    <property type="component" value="Unassembled WGS sequence"/>
</dbReference>
<dbReference type="Gene3D" id="2.40.37.10">
    <property type="entry name" value="Lyase, Ornithine Decarboxylase, Chain A, domain 1"/>
    <property type="match status" value="1"/>
</dbReference>
<gene>
    <name evidence="7" type="ORF">Snoj_38880</name>
</gene>
<evidence type="ECO:0000256" key="4">
    <source>
        <dbReference type="ARBA" id="ARBA00023239"/>
    </source>
</evidence>
<dbReference type="InterPro" id="IPR022643">
    <property type="entry name" value="De-COase2_C"/>
</dbReference>
<evidence type="ECO:0000313" key="8">
    <source>
        <dbReference type="Proteomes" id="UP000613974"/>
    </source>
</evidence>
<dbReference type="Pfam" id="PF00278">
    <property type="entry name" value="Orn_DAP_Arg_deC"/>
    <property type="match status" value="1"/>
</dbReference>
<evidence type="ECO:0000256" key="5">
    <source>
        <dbReference type="SAM" id="MobiDB-lite"/>
    </source>
</evidence>
<evidence type="ECO:0000313" key="7">
    <source>
        <dbReference type="EMBL" id="GHI69970.1"/>
    </source>
</evidence>
<dbReference type="InterPro" id="IPR002986">
    <property type="entry name" value="DAP_deCOOHase_LysA"/>
</dbReference>
<evidence type="ECO:0000256" key="1">
    <source>
        <dbReference type="ARBA" id="ARBA00001933"/>
    </source>
</evidence>
<keyword evidence="8" id="KW-1185">Reference proteome</keyword>
<dbReference type="InterPro" id="IPR009006">
    <property type="entry name" value="Ala_racemase/Decarboxylase_C"/>
</dbReference>
<comment type="cofactor">
    <cofactor evidence="1">
        <name>pyridoxal 5'-phosphate</name>
        <dbReference type="ChEBI" id="CHEBI:597326"/>
    </cofactor>
</comment>
<dbReference type="SUPFAM" id="SSF50621">
    <property type="entry name" value="Alanine racemase C-terminal domain-like"/>
    <property type="match status" value="1"/>
</dbReference>
<protein>
    <recommendedName>
        <fullName evidence="6">Orn/DAP/Arg decarboxylase 2 C-terminal domain-containing protein</fullName>
    </recommendedName>
</protein>
<feature type="domain" description="Orn/DAP/Arg decarboxylase 2 C-terminal" evidence="6">
    <location>
        <begin position="4"/>
        <end position="83"/>
    </location>
</feature>
<evidence type="ECO:0000259" key="6">
    <source>
        <dbReference type="Pfam" id="PF00278"/>
    </source>
</evidence>
<feature type="region of interest" description="Disordered" evidence="5">
    <location>
        <begin position="23"/>
        <end position="52"/>
    </location>
</feature>
<keyword evidence="3" id="KW-0663">Pyridoxal phosphate</keyword>
<proteinExistence type="predicted"/>
<sequence length="128" mass="13380">MPAVKRTGERVFVAVGGGMSDNPRPARYGIRCAPRPIGRRPTADSRTATVVGGRGEAGDILAAEVPPPADVRPGDLLAVPVAGTYRLSTASGCNLVGRPPVIAVHEGTARLLVRRETPDDLRHRDVGA</sequence>
<accession>A0ABQ3SPB8</accession>
<dbReference type="PANTHER" id="PTHR43727">
    <property type="entry name" value="DIAMINOPIMELATE DECARBOXYLASE"/>
    <property type="match status" value="1"/>
</dbReference>
<name>A0ABQ3SPB8_9ACTN</name>
<organism evidence="7 8">
    <name type="scientific">Streptomyces nojiriensis</name>
    <dbReference type="NCBI Taxonomy" id="66374"/>
    <lineage>
        <taxon>Bacteria</taxon>
        <taxon>Bacillati</taxon>
        <taxon>Actinomycetota</taxon>
        <taxon>Actinomycetes</taxon>
        <taxon>Kitasatosporales</taxon>
        <taxon>Streptomycetaceae</taxon>
        <taxon>Streptomyces</taxon>
    </lineage>
</organism>
<keyword evidence="2" id="KW-0210">Decarboxylase</keyword>
<dbReference type="PANTHER" id="PTHR43727:SF2">
    <property type="entry name" value="GROUP IV DECARBOXYLASE"/>
    <property type="match status" value="1"/>
</dbReference>